<dbReference type="SUPFAM" id="SSF55144">
    <property type="entry name" value="LigT-like"/>
    <property type="match status" value="1"/>
</dbReference>
<protein>
    <recommendedName>
        <fullName evidence="2">RNA 2',3'-cyclic phosphodiesterase</fullName>
        <shortName evidence="2">RNA 2',3'-CPDase</shortName>
        <ecNumber evidence="2">3.1.4.58</ecNumber>
    </recommendedName>
</protein>
<keyword evidence="1 2" id="KW-0378">Hydrolase</keyword>
<comment type="similarity">
    <text evidence="2">Belongs to the 2H phosphoesterase superfamily. ThpR family.</text>
</comment>
<dbReference type="EC" id="3.1.4.58" evidence="2"/>
<geneLocation type="plasmid" evidence="3 4">
    <name>megaplasmid</name>
</geneLocation>
<keyword evidence="3" id="KW-0614">Plasmid</keyword>
<reference evidence="4" key="1">
    <citation type="journal article" date="2010" name="PLoS ONE">
        <title>The complete genome sequence of Cupriavidus metallidurans strain CH34, a master survivalist in harsh and anthropogenic environments.</title>
        <authorList>
            <person name="Janssen P.J."/>
            <person name="Van Houdt R."/>
            <person name="Moors H."/>
            <person name="Monsieurs P."/>
            <person name="Morin N."/>
            <person name="Michaux A."/>
            <person name="Benotmane M.A."/>
            <person name="Leys N."/>
            <person name="Vallaeys T."/>
            <person name="Lapidus A."/>
            <person name="Monchy S."/>
            <person name="Medigue C."/>
            <person name="Taghavi S."/>
            <person name="McCorkle S."/>
            <person name="Dunn J."/>
            <person name="van der Lelie D."/>
            <person name="Mergeay M."/>
        </authorList>
    </citation>
    <scope>NUCLEOTIDE SEQUENCE [LARGE SCALE GENOMIC DNA]</scope>
    <source>
        <strain evidence="4">ATCC 43123 / DSM 2839 / NBRC 102507 / CH34</strain>
    </source>
</reference>
<name>Q1LAQ3_CUPMC</name>
<dbReference type="Gene3D" id="3.90.1140.10">
    <property type="entry name" value="Cyclic phosphodiesterase"/>
    <property type="match status" value="1"/>
</dbReference>
<dbReference type="EMBL" id="CP000353">
    <property type="protein sequence ID" value="ABF12773.1"/>
    <property type="molecule type" value="Genomic_DNA"/>
</dbReference>
<dbReference type="KEGG" id="rme:Rmet_5914"/>
<dbReference type="HOGENOM" id="CLU_081251_0_0_4"/>
<dbReference type="Pfam" id="PF13563">
    <property type="entry name" value="2_5_RNA_ligase2"/>
    <property type="match status" value="1"/>
</dbReference>
<dbReference type="Proteomes" id="UP000002429">
    <property type="component" value="Plasmid megaplasmid"/>
</dbReference>
<feature type="active site" description="Proton acceptor" evidence="2">
    <location>
        <position position="120"/>
    </location>
</feature>
<dbReference type="InterPro" id="IPR004175">
    <property type="entry name" value="RNA_CPDase"/>
</dbReference>
<comment type="catalytic activity">
    <reaction evidence="2">
        <text>a 3'-end 2',3'-cyclophospho-ribonucleotide-RNA + H2O = a 3'-end 2'-phospho-ribonucleotide-RNA + H(+)</text>
        <dbReference type="Rhea" id="RHEA:11828"/>
        <dbReference type="Rhea" id="RHEA-COMP:10464"/>
        <dbReference type="Rhea" id="RHEA-COMP:17353"/>
        <dbReference type="ChEBI" id="CHEBI:15377"/>
        <dbReference type="ChEBI" id="CHEBI:15378"/>
        <dbReference type="ChEBI" id="CHEBI:83064"/>
        <dbReference type="ChEBI" id="CHEBI:173113"/>
        <dbReference type="EC" id="3.1.4.58"/>
    </reaction>
</comment>
<evidence type="ECO:0000256" key="1">
    <source>
        <dbReference type="ARBA" id="ARBA00022801"/>
    </source>
</evidence>
<dbReference type="GO" id="GO:0008664">
    <property type="term" value="F:RNA 2',3'-cyclic 3'-phosphodiesterase activity"/>
    <property type="evidence" value="ECO:0007669"/>
    <property type="project" value="UniProtKB-EC"/>
</dbReference>
<accession>Q1LAQ3</accession>
<evidence type="ECO:0000256" key="2">
    <source>
        <dbReference type="HAMAP-Rule" id="MF_01940"/>
    </source>
</evidence>
<dbReference type="PANTHER" id="PTHR35561">
    <property type="entry name" value="RNA 2',3'-CYCLIC PHOSPHODIESTERASE"/>
    <property type="match status" value="1"/>
</dbReference>
<evidence type="ECO:0000313" key="4">
    <source>
        <dbReference type="Proteomes" id="UP000002429"/>
    </source>
</evidence>
<dbReference type="PANTHER" id="PTHR35561:SF1">
    <property type="entry name" value="RNA 2',3'-CYCLIC PHOSPHODIESTERASE"/>
    <property type="match status" value="1"/>
</dbReference>
<dbReference type="GO" id="GO:0016874">
    <property type="term" value="F:ligase activity"/>
    <property type="evidence" value="ECO:0007669"/>
    <property type="project" value="UniProtKB-KW"/>
</dbReference>
<organism evidence="3 4">
    <name type="scientific">Cupriavidus metallidurans (strain ATCC 43123 / DSM 2839 / NBRC 102507 / CH34)</name>
    <name type="common">Ralstonia metallidurans</name>
    <dbReference type="NCBI Taxonomy" id="266264"/>
    <lineage>
        <taxon>Bacteria</taxon>
        <taxon>Pseudomonadati</taxon>
        <taxon>Pseudomonadota</taxon>
        <taxon>Betaproteobacteria</taxon>
        <taxon>Burkholderiales</taxon>
        <taxon>Burkholderiaceae</taxon>
        <taxon>Cupriavidus</taxon>
    </lineage>
</organism>
<dbReference type="HAMAP" id="MF_01940">
    <property type="entry name" value="RNA_CPDase"/>
    <property type="match status" value="1"/>
</dbReference>
<keyword evidence="4" id="KW-1185">Reference proteome</keyword>
<keyword evidence="3" id="KW-0436">Ligase</keyword>
<comment type="function">
    <text evidence="2">Hydrolyzes RNA 2',3'-cyclic phosphodiester to an RNA 2'-phosphomonoester.</text>
</comment>
<proteinExistence type="inferred from homology"/>
<feature type="short sequence motif" description="HXTX 2" evidence="2">
    <location>
        <begin position="120"/>
        <end position="123"/>
    </location>
</feature>
<dbReference type="NCBIfam" id="TIGR02258">
    <property type="entry name" value="2_5_ligase"/>
    <property type="match status" value="1"/>
</dbReference>
<dbReference type="RefSeq" id="WP_011518123.1">
    <property type="nucleotide sequence ID" value="NC_007974.2"/>
</dbReference>
<dbReference type="AlphaFoldDB" id="Q1LAQ3"/>
<feature type="short sequence motif" description="HXTX 1" evidence="2">
    <location>
        <begin position="37"/>
        <end position="40"/>
    </location>
</feature>
<dbReference type="InterPro" id="IPR009097">
    <property type="entry name" value="Cyclic_Pdiesterase"/>
</dbReference>
<sequence>MARLFVAIQPPAALVADLLRIVPAQHGIRPTMAAQLHLTLRFLGEQDDPTAVRIERVLSEVAAPSVVLQVKGVGRFRGRQGAILWAGLEASAPMQALVDAITAALEREGIPPERRRFWPHLTLARCRPEVPEHVLRDWLAARRALSLPACTIDRFVLFESVLDRQGARHVARAVYPLVANGPDRCPQR</sequence>
<gene>
    <name evidence="3" type="primary">ligT</name>
    <name evidence="3" type="ordered locus">Rmet_5914</name>
</gene>
<dbReference type="GO" id="GO:0004113">
    <property type="term" value="F:2',3'-cyclic-nucleotide 3'-phosphodiesterase activity"/>
    <property type="evidence" value="ECO:0007669"/>
    <property type="project" value="InterPro"/>
</dbReference>
<feature type="active site" description="Proton donor" evidence="2">
    <location>
        <position position="37"/>
    </location>
</feature>
<evidence type="ECO:0000313" key="3">
    <source>
        <dbReference type="EMBL" id="ABF12773.1"/>
    </source>
</evidence>
<dbReference type="eggNOG" id="COG1514">
    <property type="taxonomic scope" value="Bacteria"/>
</dbReference>